<evidence type="ECO:0000313" key="1">
    <source>
        <dbReference type="EMBL" id="KUM49072.1"/>
    </source>
</evidence>
<accession>A0A117NHY5</accession>
<sequence>MGRPPFHIYLFLGRTTIELSKPTPSYLPFSWNHYLEQQHLLERILRSDQPPITPPPFIEEHPTFTLTPLTADYGTPHVEPTSHIMFELPQGT</sequence>
<keyword evidence="1" id="KW-0496">Mitochondrion</keyword>
<dbReference type="EMBL" id="LKAM01000004">
    <property type="protein sequence ID" value="KUM49072.1"/>
    <property type="molecule type" value="Genomic_DNA"/>
</dbReference>
<comment type="caution">
    <text evidence="1">The sequence shown here is derived from an EMBL/GenBank/DDBJ whole genome shotgun (WGS) entry which is preliminary data.</text>
</comment>
<organism evidence="1">
    <name type="scientific">Picea glauca</name>
    <name type="common">White spruce</name>
    <name type="synonym">Pinus glauca</name>
    <dbReference type="NCBI Taxonomy" id="3330"/>
    <lineage>
        <taxon>Eukaryota</taxon>
        <taxon>Viridiplantae</taxon>
        <taxon>Streptophyta</taxon>
        <taxon>Embryophyta</taxon>
        <taxon>Tracheophyta</taxon>
        <taxon>Spermatophyta</taxon>
        <taxon>Pinopsida</taxon>
        <taxon>Pinidae</taxon>
        <taxon>Conifers I</taxon>
        <taxon>Pinales</taxon>
        <taxon>Pinaceae</taxon>
        <taxon>Picea</taxon>
    </lineage>
</organism>
<dbReference type="AlphaFoldDB" id="A0A117NHY5"/>
<gene>
    <name evidence="1" type="ORF">ABT39_MTgene4409</name>
</gene>
<name>A0A117NHY5_PICGL</name>
<protein>
    <submittedName>
        <fullName evidence="1">Uncharacterized protein</fullName>
    </submittedName>
</protein>
<reference evidence="1" key="1">
    <citation type="journal article" date="2015" name="Genome Biol. Evol.">
        <title>Organellar Genomes of White Spruce (Picea glauca): Assembly and Annotation.</title>
        <authorList>
            <person name="Jackman S.D."/>
            <person name="Warren R.L."/>
            <person name="Gibb E.A."/>
            <person name="Vandervalk B.P."/>
            <person name="Mohamadi H."/>
            <person name="Chu J."/>
            <person name="Raymond A."/>
            <person name="Pleasance S."/>
            <person name="Coope R."/>
            <person name="Wildung M.R."/>
            <person name="Ritland C.E."/>
            <person name="Bousquet J."/>
            <person name="Jones S.J."/>
            <person name="Bohlmann J."/>
            <person name="Birol I."/>
        </authorList>
    </citation>
    <scope>NUCLEOTIDE SEQUENCE [LARGE SCALE GENOMIC DNA]</scope>
    <source>
        <tissue evidence="1">Flushing bud</tissue>
    </source>
</reference>
<proteinExistence type="predicted"/>
<geneLocation type="mitochondrion" evidence="1"/>